<reference evidence="1" key="1">
    <citation type="submission" date="2018-04" db="EMBL/GenBank/DDBJ databases">
        <title>Whole genome sequencing of Hypsizygus marmoreus.</title>
        <authorList>
            <person name="Choi I.-G."/>
            <person name="Min B."/>
            <person name="Kim J.-G."/>
            <person name="Kim S."/>
            <person name="Oh Y.-L."/>
            <person name="Kong W.-S."/>
            <person name="Park H."/>
            <person name="Jeong J."/>
            <person name="Song E.-S."/>
        </authorList>
    </citation>
    <scope>NUCLEOTIDE SEQUENCE [LARGE SCALE GENOMIC DNA]</scope>
    <source>
        <strain evidence="1">51987-8</strain>
    </source>
</reference>
<dbReference type="OrthoDB" id="2846292at2759"/>
<dbReference type="EMBL" id="LUEZ02000052">
    <property type="protein sequence ID" value="RDB22253.1"/>
    <property type="molecule type" value="Genomic_DNA"/>
</dbReference>
<gene>
    <name evidence="1" type="ORF">Hypma_010662</name>
</gene>
<keyword evidence="2" id="KW-1185">Reference proteome</keyword>
<name>A0A369JRD0_HYPMA</name>
<dbReference type="AlphaFoldDB" id="A0A369JRD0"/>
<evidence type="ECO:0000313" key="1">
    <source>
        <dbReference type="EMBL" id="RDB22253.1"/>
    </source>
</evidence>
<comment type="caution">
    <text evidence="1">The sequence shown here is derived from an EMBL/GenBank/DDBJ whole genome shotgun (WGS) entry which is preliminary data.</text>
</comment>
<organism evidence="1 2">
    <name type="scientific">Hypsizygus marmoreus</name>
    <name type="common">White beech mushroom</name>
    <name type="synonym">Agaricus marmoreus</name>
    <dbReference type="NCBI Taxonomy" id="39966"/>
    <lineage>
        <taxon>Eukaryota</taxon>
        <taxon>Fungi</taxon>
        <taxon>Dikarya</taxon>
        <taxon>Basidiomycota</taxon>
        <taxon>Agaricomycotina</taxon>
        <taxon>Agaricomycetes</taxon>
        <taxon>Agaricomycetidae</taxon>
        <taxon>Agaricales</taxon>
        <taxon>Tricholomatineae</taxon>
        <taxon>Lyophyllaceae</taxon>
        <taxon>Hypsizygus</taxon>
    </lineage>
</organism>
<protein>
    <submittedName>
        <fullName evidence="1">Uncharacterized protein</fullName>
    </submittedName>
</protein>
<proteinExistence type="predicted"/>
<accession>A0A369JRD0</accession>
<sequence length="574" mass="65311">MQTKAQLRTLDVWLGRDETKEPPPYITICRPYPVFLSTPISSYGNHSHSIIVMHDMASLGSLTRIELGDAPDVQPYSMGPGLEQCFCRRGIFIYTGQRNATRVSTTASPYTHTNHALSIPDEDSHTRLGLAIYQKPRRGTDMLDYISHLPVEILCEIFVLCLPDGMYNDRYLSPRPEDAPIMLCHICSHWRQVAFSLPVLWSSFSGRNQEFHHCRRPTNTLALVDFFLARSQGHPVSIEFGLNASHSVRKLLIANSHRWGSASIRPDDDVVRELLTIPPGIATTLERLSLDIGYKCEATLQGIPAILSLFPNLRRLRFISIYTPQSLFSHIPWSDLTHIQLRCEMTLDQCLMYFDQCRLAEHIEILGRGINFSSSVDSFRVTLPRLRNLRVSITGDIGTLLDRLTLPSLCSLRYESGTMGKSKYRNYRALEDLAKRSSCVLETLLIDDRELLELEDYLISYLHLPCLRSLRNLEIVSFDELGDRTLALLLYPTSAVKERVLPRLERLTLKSLRLDHDHFTIWAFPKPKITRISSPASISRSQQAESLHPRMVFTSRIFTSSENAAFIPLGSETL</sequence>
<dbReference type="Proteomes" id="UP000076154">
    <property type="component" value="Unassembled WGS sequence"/>
</dbReference>
<evidence type="ECO:0000313" key="2">
    <source>
        <dbReference type="Proteomes" id="UP000076154"/>
    </source>
</evidence>
<dbReference type="InParanoid" id="A0A369JRD0"/>